<reference evidence="2 3" key="1">
    <citation type="journal article" date="2010" name="Proc. Natl. Acad. Sci. U.S.A.">
        <title>A Nitrospira metagenome illuminates the physiology and evolution of globally important nitrite-oxidizing bacteria.</title>
        <authorList>
            <person name="Lucker S."/>
            <person name="Wagner M."/>
            <person name="Maixner F."/>
            <person name="Pelletier E."/>
            <person name="Koch H."/>
            <person name="Vacherie B."/>
            <person name="Rattei T."/>
            <person name="Sinninghe Damste J."/>
            <person name="Spieck E."/>
            <person name="Le Paslier D."/>
            <person name="Daims H."/>
        </authorList>
    </citation>
    <scope>NUCLEOTIDE SEQUENCE [LARGE SCALE GENOMIC DNA]</scope>
</reference>
<dbReference type="EMBL" id="FP929003">
    <property type="protein sequence ID" value="CBK40608.1"/>
    <property type="molecule type" value="Genomic_DNA"/>
</dbReference>
<dbReference type="AlphaFoldDB" id="D8PBJ9"/>
<dbReference type="STRING" id="330214.NIDE0842"/>
<evidence type="ECO:0000313" key="2">
    <source>
        <dbReference type="EMBL" id="CBK40608.1"/>
    </source>
</evidence>
<keyword evidence="3" id="KW-1185">Reference proteome</keyword>
<gene>
    <name evidence="2" type="ORF">NIDE0842</name>
</gene>
<dbReference type="Proteomes" id="UP000001660">
    <property type="component" value="Chromosome"/>
</dbReference>
<evidence type="ECO:0000313" key="3">
    <source>
        <dbReference type="Proteomes" id="UP000001660"/>
    </source>
</evidence>
<name>D8PBJ9_9BACT</name>
<dbReference type="HOGENOM" id="CLU_3005599_0_0_0"/>
<feature type="compositionally biased region" description="Polar residues" evidence="1">
    <location>
        <begin position="34"/>
        <end position="44"/>
    </location>
</feature>
<protein>
    <submittedName>
        <fullName evidence="2">Uncharacterized protein</fullName>
    </submittedName>
</protein>
<proteinExistence type="predicted"/>
<sequence>MAEDCPYHRWSFLFVRIFPFSLQRDVVLYDASRGSNGLSDSASLQFEPGFSAPKAT</sequence>
<evidence type="ECO:0000256" key="1">
    <source>
        <dbReference type="SAM" id="MobiDB-lite"/>
    </source>
</evidence>
<dbReference type="KEGG" id="nde:NIDE0842"/>
<feature type="region of interest" description="Disordered" evidence="1">
    <location>
        <begin position="34"/>
        <end position="56"/>
    </location>
</feature>
<accession>D8PBJ9</accession>
<organism evidence="2 3">
    <name type="scientific">Nitrospira defluvii</name>
    <dbReference type="NCBI Taxonomy" id="330214"/>
    <lineage>
        <taxon>Bacteria</taxon>
        <taxon>Pseudomonadati</taxon>
        <taxon>Nitrospirota</taxon>
        <taxon>Nitrospiria</taxon>
        <taxon>Nitrospirales</taxon>
        <taxon>Nitrospiraceae</taxon>
        <taxon>Nitrospira</taxon>
    </lineage>
</organism>